<gene>
    <name evidence="1" type="ORF">LshimejAT787_1200210</name>
</gene>
<sequence>MPHLHRCRSITFNTLYTSSLPSISRDFCGLTLALTSLTLTASVDDEKPSGDWSSHSLPPSHANPFSCPNLCKIDIDGRNFVHACLDLPSWRASLKDTSRDDRIRLSLSKFTPSSGKDREFTMDDVLAFLTELSLYELTLTEIEFYVDMHIAGPAVAAQVPGNMVSLVGLNARFMTLLLNSIEFDDMEYLNVESCDLRVPESDLFGASAPATVLYNLILQDIDAGGDIAGFLRSFPGYALDVVRCPGFDDRALSVLASPEWEGPITLSFCDCDGFSVRGIIRMLEALAAANTDGYGRRVNSLTVEGRGPPAPTEEERKKIEQRGRRVARETRGSLLSCGCSFPRRSGGYLASRIVDYRTNTYPCGPRRELYTHGSDVPIIITGECFPGLMVTMVKNELRSWLPLHLSLASRLLGYLLLHAPADLGHWHLSSQIVSCVDDEALLVLGNYYNDHLIRPFNVWNILRHPALARLQTRTILKATVVPSTWLSSEIASAVYLLKTLTILQ</sequence>
<evidence type="ECO:0000313" key="2">
    <source>
        <dbReference type="Proteomes" id="UP001063166"/>
    </source>
</evidence>
<comment type="caution">
    <text evidence="1">The sequence shown here is derived from an EMBL/GenBank/DDBJ whole genome shotgun (WGS) entry which is preliminary data.</text>
</comment>
<dbReference type="Proteomes" id="UP001063166">
    <property type="component" value="Unassembled WGS sequence"/>
</dbReference>
<keyword evidence="2" id="KW-1185">Reference proteome</keyword>
<accession>A0A9P3PWJ1</accession>
<name>A0A9P3PWJ1_LYOSH</name>
<organism evidence="1 2">
    <name type="scientific">Lyophyllum shimeji</name>
    <name type="common">Hon-shimeji</name>
    <name type="synonym">Tricholoma shimeji</name>
    <dbReference type="NCBI Taxonomy" id="47721"/>
    <lineage>
        <taxon>Eukaryota</taxon>
        <taxon>Fungi</taxon>
        <taxon>Dikarya</taxon>
        <taxon>Basidiomycota</taxon>
        <taxon>Agaricomycotina</taxon>
        <taxon>Agaricomycetes</taxon>
        <taxon>Agaricomycetidae</taxon>
        <taxon>Agaricales</taxon>
        <taxon>Tricholomatineae</taxon>
        <taxon>Lyophyllaceae</taxon>
        <taxon>Lyophyllum</taxon>
    </lineage>
</organism>
<reference evidence="1" key="1">
    <citation type="submission" date="2022-07" db="EMBL/GenBank/DDBJ databases">
        <title>The genome of Lyophyllum shimeji provides insight into the initial evolution of ectomycorrhizal fungal genome.</title>
        <authorList>
            <person name="Kobayashi Y."/>
            <person name="Shibata T."/>
            <person name="Hirakawa H."/>
            <person name="Shigenobu S."/>
            <person name="Nishiyama T."/>
            <person name="Yamada A."/>
            <person name="Hasebe M."/>
            <person name="Kawaguchi M."/>
        </authorList>
    </citation>
    <scope>NUCLEOTIDE SEQUENCE</scope>
    <source>
        <strain evidence="1">AT787</strain>
    </source>
</reference>
<dbReference type="OrthoDB" id="3048627at2759"/>
<dbReference type="AlphaFoldDB" id="A0A9P3PWJ1"/>
<evidence type="ECO:0000313" key="1">
    <source>
        <dbReference type="EMBL" id="GLB42572.1"/>
    </source>
</evidence>
<proteinExistence type="predicted"/>
<dbReference type="EMBL" id="BRPK01000012">
    <property type="protein sequence ID" value="GLB42572.1"/>
    <property type="molecule type" value="Genomic_DNA"/>
</dbReference>
<protein>
    <submittedName>
        <fullName evidence="1">Uncharacterized protein</fullName>
    </submittedName>
</protein>